<evidence type="ECO:0000256" key="1">
    <source>
        <dbReference type="SAM" id="MobiDB-lite"/>
    </source>
</evidence>
<gene>
    <name evidence="2" type="ORF">TNO010_400070</name>
</gene>
<protein>
    <recommendedName>
        <fullName evidence="4">BACON domain-containing protein</fullName>
    </recommendedName>
</protein>
<evidence type="ECO:0000313" key="3">
    <source>
        <dbReference type="Proteomes" id="UP000490060"/>
    </source>
</evidence>
<proteinExistence type="predicted"/>
<evidence type="ECO:0000313" key="2">
    <source>
        <dbReference type="EMBL" id="SOU89495.1"/>
    </source>
</evidence>
<feature type="region of interest" description="Disordered" evidence="1">
    <location>
        <begin position="210"/>
        <end position="240"/>
    </location>
</feature>
<dbReference type="EMBL" id="OENE01000035">
    <property type="protein sequence ID" value="SOU89495.1"/>
    <property type="molecule type" value="Genomic_DNA"/>
</dbReference>
<dbReference type="RefSeq" id="WP_172505734.1">
    <property type="nucleotide sequence ID" value="NZ_OENE01000035.1"/>
</dbReference>
<accession>A0A2I2MAC7</accession>
<organism evidence="2 3">
    <name type="scientific">Tenacibaculum finnmarkense genomovar ulcerans</name>
    <dbReference type="NCBI Taxonomy" id="2781388"/>
    <lineage>
        <taxon>Bacteria</taxon>
        <taxon>Pseudomonadati</taxon>
        <taxon>Bacteroidota</taxon>
        <taxon>Flavobacteriia</taxon>
        <taxon>Flavobacteriales</taxon>
        <taxon>Flavobacteriaceae</taxon>
        <taxon>Tenacibaculum</taxon>
        <taxon>Tenacibaculum finnmarkense</taxon>
    </lineage>
</organism>
<evidence type="ECO:0008006" key="4">
    <source>
        <dbReference type="Google" id="ProtNLM"/>
    </source>
</evidence>
<dbReference type="AlphaFoldDB" id="A0A2I2MAC7"/>
<reference evidence="2 3" key="1">
    <citation type="submission" date="2017-11" db="EMBL/GenBank/DDBJ databases">
        <authorList>
            <person name="Duchaud E."/>
        </authorList>
    </citation>
    <scope>NUCLEOTIDE SEQUENCE [LARGE SCALE GENOMIC DNA]</scope>
    <source>
        <strain evidence="2 3">TNO010</strain>
    </source>
</reference>
<sequence length="692" mass="76456">MAVTPDKLVFNYKKGNAFPPGQPVRLQFDYAHQHTGNITYSYTGADWLNMLPAYLMPTVNYDESSGSSKHSKTVYLSLKDVEDLDVGEYSVTIKFYNSYPDYHFSKNDDRSTIIDDFIGELTVVLNVGEAFLTISPGNLTYNHVVGRASVASQKIKITSDSDWTADFTKCEWIPLGMVNGKAGANKELIIEVVPNDLTQGDYTENITFTNTGGLLNDDDDDDSGGTNPGGGVGEAPDPDGYIPPVSIFGISTSLEIKLEVSLGDQGTGYCTPTHLLFNYTVSGNLPAAKRIELNVSKEWVATTEDDWLLLSNASGDAGVGFFDVSVEKIAGFAVGRYSGTVKLTTGDIEQLINVVLVVHEFTKETLSETTLYFSDDQNNIVISSEGLATYLAIDVVTEYNNETFKYPSAVPFFNGIAKKRIGAVVNKIINNEPDLVLDTISLKTPYSPALLTIDVHEAEVYSDKVIEGVKLNKIPFVKGVTPFDNWLSDNTKEMYLTNKGVVSFNFFNPLLTAVTEIEITGSINKTVTFPAVSSYFNNVKIPLNLLDLKEGDAIIITAHNTIVTVFIKPNTADNALVFWENKWGVFDSLEFTGDLAEKDNYKSEDFSYRKDHLTTETKVLSVVNKTSFKLNTGPLYTYESIEVVSKMLKSKNIKLIYQNEIIAVKSTTKTLSRPNISENNKSFNLTFEKLIK</sequence>
<dbReference type="Proteomes" id="UP000490060">
    <property type="component" value="Unassembled WGS sequence"/>
</dbReference>
<name>A0A2I2MAC7_9FLAO</name>